<dbReference type="Gramene" id="TuG1812G0100003174.01.T01">
    <property type="protein sequence ID" value="TuG1812G0100003174.01.T01.cds301294"/>
    <property type="gene ID" value="TuG1812G0100003174.01"/>
</dbReference>
<reference evidence="4" key="1">
    <citation type="journal article" date="2013" name="Nature">
        <title>Draft genome of the wheat A-genome progenitor Triticum urartu.</title>
        <authorList>
            <person name="Ling H.Q."/>
            <person name="Zhao S."/>
            <person name="Liu D."/>
            <person name="Wang J."/>
            <person name="Sun H."/>
            <person name="Zhang C."/>
            <person name="Fan H."/>
            <person name="Li D."/>
            <person name="Dong L."/>
            <person name="Tao Y."/>
            <person name="Gao C."/>
            <person name="Wu H."/>
            <person name="Li Y."/>
            <person name="Cui Y."/>
            <person name="Guo X."/>
            <person name="Zheng S."/>
            <person name="Wang B."/>
            <person name="Yu K."/>
            <person name="Liang Q."/>
            <person name="Yang W."/>
            <person name="Lou X."/>
            <person name="Chen J."/>
            <person name="Feng M."/>
            <person name="Jian J."/>
            <person name="Zhang X."/>
            <person name="Luo G."/>
            <person name="Jiang Y."/>
            <person name="Liu J."/>
            <person name="Wang Z."/>
            <person name="Sha Y."/>
            <person name="Zhang B."/>
            <person name="Wu H."/>
            <person name="Tang D."/>
            <person name="Shen Q."/>
            <person name="Xue P."/>
            <person name="Zou S."/>
            <person name="Wang X."/>
            <person name="Liu X."/>
            <person name="Wang F."/>
            <person name="Yang Y."/>
            <person name="An X."/>
            <person name="Dong Z."/>
            <person name="Zhang K."/>
            <person name="Zhang X."/>
            <person name="Luo M.C."/>
            <person name="Dvorak J."/>
            <person name="Tong Y."/>
            <person name="Wang J."/>
            <person name="Yang H."/>
            <person name="Li Z."/>
            <person name="Wang D."/>
            <person name="Zhang A."/>
            <person name="Wang J."/>
        </authorList>
    </citation>
    <scope>NUCLEOTIDE SEQUENCE</scope>
    <source>
        <strain evidence="4">cv. G1812</strain>
    </source>
</reference>
<sequence>MVLTWTLVLWNNLAGIGSYRIIELAGSENHGVGVSAYQTLTRLAVRHRPSRPPRHLPPRPPPQLQPWLPPHLQPRPPPPRPTAVAPRANDPFPRHHATGPLRHELQRRPSRRCS</sequence>
<feature type="compositionally biased region" description="Pro residues" evidence="1">
    <location>
        <begin position="58"/>
        <end position="81"/>
    </location>
</feature>
<organism evidence="3 4">
    <name type="scientific">Triticum urartu</name>
    <name type="common">Red wild einkorn</name>
    <name type="synonym">Crithodium urartu</name>
    <dbReference type="NCBI Taxonomy" id="4572"/>
    <lineage>
        <taxon>Eukaryota</taxon>
        <taxon>Viridiplantae</taxon>
        <taxon>Streptophyta</taxon>
        <taxon>Embryophyta</taxon>
        <taxon>Tracheophyta</taxon>
        <taxon>Spermatophyta</taxon>
        <taxon>Magnoliopsida</taxon>
        <taxon>Liliopsida</taxon>
        <taxon>Poales</taxon>
        <taxon>Poaceae</taxon>
        <taxon>BOP clade</taxon>
        <taxon>Pooideae</taxon>
        <taxon>Triticodae</taxon>
        <taxon>Triticeae</taxon>
        <taxon>Triticinae</taxon>
        <taxon>Triticum</taxon>
    </lineage>
</organism>
<evidence type="ECO:0000256" key="1">
    <source>
        <dbReference type="SAM" id="MobiDB-lite"/>
    </source>
</evidence>
<dbReference type="AlphaFoldDB" id="A0A8R7P2B7"/>
<keyword evidence="4" id="KW-1185">Reference proteome</keyword>
<dbReference type="EnsemblPlants" id="TuG1812G0100003174.01.T02">
    <property type="protein sequence ID" value="TuG1812G0100003174.01.T02.cds301294"/>
    <property type="gene ID" value="TuG1812G0100003174.01"/>
</dbReference>
<dbReference type="Proteomes" id="UP000015106">
    <property type="component" value="Chromosome 1"/>
</dbReference>
<evidence type="ECO:0000313" key="4">
    <source>
        <dbReference type="Proteomes" id="UP000015106"/>
    </source>
</evidence>
<dbReference type="Gramene" id="TuG1812G0100003174.01.T02">
    <property type="protein sequence ID" value="TuG1812G0100003174.01.T02.cds301294"/>
    <property type="gene ID" value="TuG1812G0100003174.01"/>
</dbReference>
<feature type="chain" id="PRO_5044156817" evidence="2">
    <location>
        <begin position="19"/>
        <end position="114"/>
    </location>
</feature>
<feature type="compositionally biased region" description="Basic residues" evidence="1">
    <location>
        <begin position="46"/>
        <end position="57"/>
    </location>
</feature>
<dbReference type="EnsemblPlants" id="TuG1812G0100003174.01.T01">
    <property type="protein sequence ID" value="TuG1812G0100003174.01.T01.cds301294"/>
    <property type="gene ID" value="TuG1812G0100003174.01"/>
</dbReference>
<evidence type="ECO:0000313" key="3">
    <source>
        <dbReference type="EnsemblPlants" id="TuG1812G0100003174.01.T01.cds301294"/>
    </source>
</evidence>
<evidence type="ECO:0000256" key="2">
    <source>
        <dbReference type="SAM" id="SignalP"/>
    </source>
</evidence>
<reference evidence="3" key="3">
    <citation type="submission" date="2022-06" db="UniProtKB">
        <authorList>
            <consortium name="EnsemblPlants"/>
        </authorList>
    </citation>
    <scope>IDENTIFICATION</scope>
</reference>
<name>A0A8R7P2B7_TRIUA</name>
<accession>A0A8R7P2B7</accession>
<feature type="region of interest" description="Disordered" evidence="1">
    <location>
        <begin position="46"/>
        <end position="114"/>
    </location>
</feature>
<proteinExistence type="predicted"/>
<feature type="signal peptide" evidence="2">
    <location>
        <begin position="1"/>
        <end position="18"/>
    </location>
</feature>
<reference evidence="3" key="2">
    <citation type="submission" date="2018-03" db="EMBL/GenBank/DDBJ databases">
        <title>The Triticum urartu genome reveals the dynamic nature of wheat genome evolution.</title>
        <authorList>
            <person name="Ling H."/>
            <person name="Ma B."/>
            <person name="Shi X."/>
            <person name="Liu H."/>
            <person name="Dong L."/>
            <person name="Sun H."/>
            <person name="Cao Y."/>
            <person name="Gao Q."/>
            <person name="Zheng S."/>
            <person name="Li Y."/>
            <person name="Yu Y."/>
            <person name="Du H."/>
            <person name="Qi M."/>
            <person name="Li Y."/>
            <person name="Yu H."/>
            <person name="Cui Y."/>
            <person name="Wang N."/>
            <person name="Chen C."/>
            <person name="Wu H."/>
            <person name="Zhao Y."/>
            <person name="Zhang J."/>
            <person name="Li Y."/>
            <person name="Zhou W."/>
            <person name="Zhang B."/>
            <person name="Hu W."/>
            <person name="Eijk M."/>
            <person name="Tang J."/>
            <person name="Witsenboer H."/>
            <person name="Zhao S."/>
            <person name="Li Z."/>
            <person name="Zhang A."/>
            <person name="Wang D."/>
            <person name="Liang C."/>
        </authorList>
    </citation>
    <scope>NUCLEOTIDE SEQUENCE [LARGE SCALE GENOMIC DNA]</scope>
    <source>
        <strain evidence="3">cv. G1812</strain>
    </source>
</reference>
<keyword evidence="2" id="KW-0732">Signal</keyword>
<protein>
    <submittedName>
        <fullName evidence="3">Uncharacterized protein</fullName>
    </submittedName>
</protein>